<proteinExistence type="predicted"/>
<feature type="domain" description="Mycothiol-dependent maleylpyruvate isomerase metal-binding" evidence="1">
    <location>
        <begin position="30"/>
        <end position="165"/>
    </location>
</feature>
<dbReference type="InterPro" id="IPR034660">
    <property type="entry name" value="DinB/YfiT-like"/>
</dbReference>
<evidence type="ECO:0000259" key="1">
    <source>
        <dbReference type="Pfam" id="PF11716"/>
    </source>
</evidence>
<accession>A0ABW3FWW4</accession>
<dbReference type="Pfam" id="PF11716">
    <property type="entry name" value="MDMPI_N"/>
    <property type="match status" value="1"/>
</dbReference>
<sequence length="255" mass="27901">MADIALGAGGRSNTRRPAAQYAAQVLAAVERATLRLVDAAEEIDELGVRAPSLLPDWTRGHVLTHLARNADGCANLLRWARTGIEHPMYTSAADRDAAIEEGATRSRHLLLEDLRAASDRLTHAARTLPDTAWTAEVVTAPGDPVPAHHVLRLRLLEVWAHLVDLDVGVGFTDIPMPDVEWLLEDTAQWFGGRQDVPALSVEVDFGDHRRQWELRGTTSRPAAVRGEPGPMLGWLLGRTGADELEGEAPELPPWR</sequence>
<comment type="caution">
    <text evidence="2">The sequence shown here is derived from an EMBL/GenBank/DDBJ whole genome shotgun (WGS) entry which is preliminary data.</text>
</comment>
<reference evidence="3" key="1">
    <citation type="journal article" date="2019" name="Int. J. Syst. Evol. Microbiol.">
        <title>The Global Catalogue of Microorganisms (GCM) 10K type strain sequencing project: providing services to taxonomists for standard genome sequencing and annotation.</title>
        <authorList>
            <consortium name="The Broad Institute Genomics Platform"/>
            <consortium name="The Broad Institute Genome Sequencing Center for Infectious Disease"/>
            <person name="Wu L."/>
            <person name="Ma J."/>
        </authorList>
    </citation>
    <scope>NUCLEOTIDE SEQUENCE [LARGE SCALE GENOMIC DNA]</scope>
    <source>
        <strain evidence="3">CCUG 56401</strain>
    </source>
</reference>
<evidence type="ECO:0000313" key="3">
    <source>
        <dbReference type="Proteomes" id="UP001597018"/>
    </source>
</evidence>
<dbReference type="GO" id="GO:0016853">
    <property type="term" value="F:isomerase activity"/>
    <property type="evidence" value="ECO:0007669"/>
    <property type="project" value="UniProtKB-KW"/>
</dbReference>
<dbReference type="SUPFAM" id="SSF55718">
    <property type="entry name" value="SCP-like"/>
    <property type="match status" value="1"/>
</dbReference>
<evidence type="ECO:0000313" key="2">
    <source>
        <dbReference type="EMBL" id="MFD0922996.1"/>
    </source>
</evidence>
<dbReference type="EMBL" id="JBHTIW010000027">
    <property type="protein sequence ID" value="MFD0922996.1"/>
    <property type="molecule type" value="Genomic_DNA"/>
</dbReference>
<gene>
    <name evidence="2" type="ORF">ACFQ16_24900</name>
</gene>
<protein>
    <submittedName>
        <fullName evidence="2">Maleylpyruvate isomerase N-terminal domain-containing protein</fullName>
    </submittedName>
</protein>
<keyword evidence="2" id="KW-0413">Isomerase</keyword>
<dbReference type="Gene3D" id="3.30.1050.20">
    <property type="match status" value="1"/>
</dbReference>
<keyword evidence="3" id="KW-1185">Reference proteome</keyword>
<dbReference type="InterPro" id="IPR036527">
    <property type="entry name" value="SCP2_sterol-bd_dom_sf"/>
</dbReference>
<dbReference type="Proteomes" id="UP001597018">
    <property type="component" value="Unassembled WGS sequence"/>
</dbReference>
<dbReference type="InterPro" id="IPR024344">
    <property type="entry name" value="MDMPI_metal-binding"/>
</dbReference>
<dbReference type="RefSeq" id="WP_263252176.1">
    <property type="nucleotide sequence ID" value="NZ_BAABLT010000030.1"/>
</dbReference>
<organism evidence="2 3">
    <name type="scientific">Saccharopolyspora rosea</name>
    <dbReference type="NCBI Taxonomy" id="524884"/>
    <lineage>
        <taxon>Bacteria</taxon>
        <taxon>Bacillati</taxon>
        <taxon>Actinomycetota</taxon>
        <taxon>Actinomycetes</taxon>
        <taxon>Pseudonocardiales</taxon>
        <taxon>Pseudonocardiaceae</taxon>
        <taxon>Saccharopolyspora</taxon>
    </lineage>
</organism>
<dbReference type="NCBIfam" id="TIGR03083">
    <property type="entry name" value="maleylpyruvate isomerase family mycothiol-dependent enzyme"/>
    <property type="match status" value="1"/>
</dbReference>
<dbReference type="SUPFAM" id="SSF109854">
    <property type="entry name" value="DinB/YfiT-like putative metalloenzymes"/>
    <property type="match status" value="1"/>
</dbReference>
<dbReference type="InterPro" id="IPR017517">
    <property type="entry name" value="Maleyloyr_isom"/>
</dbReference>
<name>A0ABW3FWW4_9PSEU</name>
<dbReference type="Gene3D" id="1.20.120.450">
    <property type="entry name" value="dinb family like domain"/>
    <property type="match status" value="1"/>
</dbReference>